<accession>A0A0A3J430</accession>
<dbReference type="Pfam" id="PF08378">
    <property type="entry name" value="NERD"/>
    <property type="match status" value="1"/>
</dbReference>
<dbReference type="Proteomes" id="UP000030595">
    <property type="component" value="Unassembled WGS sequence"/>
</dbReference>
<evidence type="ECO:0000313" key="2">
    <source>
        <dbReference type="EMBL" id="KGR89943.1"/>
    </source>
</evidence>
<protein>
    <submittedName>
        <fullName evidence="2">Nuclease</fullName>
    </submittedName>
</protein>
<dbReference type="InterPro" id="IPR011528">
    <property type="entry name" value="NERD"/>
</dbReference>
<dbReference type="PROSITE" id="PS50965">
    <property type="entry name" value="NERD"/>
    <property type="match status" value="1"/>
</dbReference>
<evidence type="ECO:0000313" key="3">
    <source>
        <dbReference type="Proteomes" id="UP000030595"/>
    </source>
</evidence>
<comment type="caution">
    <text evidence="2">The sequence shown here is derived from an EMBL/GenBank/DDBJ whole genome shotgun (WGS) entry which is preliminary data.</text>
</comment>
<evidence type="ECO:0000259" key="1">
    <source>
        <dbReference type="PROSITE" id="PS50965"/>
    </source>
</evidence>
<dbReference type="AlphaFoldDB" id="A0A0A3J430"/>
<reference evidence="2 3" key="1">
    <citation type="submission" date="2014-02" db="EMBL/GenBank/DDBJ databases">
        <title>Draft genome sequence of Lysinibacillus massiliensis CCUG 49529.</title>
        <authorList>
            <person name="Zhang F."/>
            <person name="Wang G."/>
            <person name="Zhang L."/>
        </authorList>
    </citation>
    <scope>NUCLEOTIDE SEQUENCE [LARGE SCALE GENOMIC DNA]</scope>
    <source>
        <strain evidence="2 3">CCUG 49529</strain>
    </source>
</reference>
<dbReference type="OrthoDB" id="2164794at2"/>
<proteinExistence type="predicted"/>
<dbReference type="RefSeq" id="WP_036178093.1">
    <property type="nucleotide sequence ID" value="NZ_AVCZ01000030.1"/>
</dbReference>
<dbReference type="eggNOG" id="ENOG502Z8AV">
    <property type="taxonomic scope" value="Bacteria"/>
</dbReference>
<sequence>MYFKARAKSEELLILDSLSKRMNLSDQDKLYYLNLTKGYEGELIFDSLTEDLAEEYLILNDLLLSFNKTTFQIDSLMIGLNKAYFYEVKNYEGDFYYESEKIYKKPKTEITNPLNQLSRTETLLRQFIQSLGFSMAVEGYVIFINPEFTLYQAPLNKPFIFPTQIKRHLQQLRFNSSKLNDKHKRLAEKLVSLHIKNSKYTNLPNYEYDQLRKGIKCASCSSFMVTVNGRSCICAECGHSETVAQAVKRSVDEFRMLFPDKKITTNVIHNWCCIVESKKRIKRILDNHLNMQGNNRWIYYE</sequence>
<feature type="domain" description="NERD" evidence="1">
    <location>
        <begin position="37"/>
        <end position="147"/>
    </location>
</feature>
<name>A0A0A3J430_9BACL</name>
<dbReference type="EMBL" id="JPVQ01000030">
    <property type="protein sequence ID" value="KGR89943.1"/>
    <property type="molecule type" value="Genomic_DNA"/>
</dbReference>
<keyword evidence="3" id="KW-1185">Reference proteome</keyword>
<organism evidence="2 3">
    <name type="scientific">Ureibacillus massiliensis 4400831 = CIP 108448 = CCUG 49529</name>
    <dbReference type="NCBI Taxonomy" id="1211035"/>
    <lineage>
        <taxon>Bacteria</taxon>
        <taxon>Bacillati</taxon>
        <taxon>Bacillota</taxon>
        <taxon>Bacilli</taxon>
        <taxon>Bacillales</taxon>
        <taxon>Caryophanaceae</taxon>
        <taxon>Ureibacillus</taxon>
    </lineage>
</organism>
<gene>
    <name evidence="2" type="ORF">CD30_14505</name>
</gene>